<dbReference type="Proteomes" id="UP000482800">
    <property type="component" value="Unassembled WGS sequence"/>
</dbReference>
<name>A0A6V8KLA9_9ACTN</name>
<reference evidence="2 3" key="1">
    <citation type="submission" date="2020-03" db="EMBL/GenBank/DDBJ databases">
        <title>Whole genome shotgun sequence of Phytohabitans houttuyneae NBRC 108639.</title>
        <authorList>
            <person name="Komaki H."/>
            <person name="Tamura T."/>
        </authorList>
    </citation>
    <scope>NUCLEOTIDE SEQUENCE [LARGE SCALE GENOMIC DNA]</scope>
    <source>
        <strain evidence="2 3">NBRC 108639</strain>
    </source>
</reference>
<dbReference type="InterPro" id="IPR036249">
    <property type="entry name" value="Thioredoxin-like_sf"/>
</dbReference>
<dbReference type="SUPFAM" id="SSF52833">
    <property type="entry name" value="Thioredoxin-like"/>
    <property type="match status" value="1"/>
</dbReference>
<dbReference type="EMBL" id="BLPF01000002">
    <property type="protein sequence ID" value="GFJ81445.1"/>
    <property type="molecule type" value="Genomic_DNA"/>
</dbReference>
<organism evidence="2 3">
    <name type="scientific">Phytohabitans houttuyneae</name>
    <dbReference type="NCBI Taxonomy" id="1076126"/>
    <lineage>
        <taxon>Bacteria</taxon>
        <taxon>Bacillati</taxon>
        <taxon>Actinomycetota</taxon>
        <taxon>Actinomycetes</taxon>
        <taxon>Micromonosporales</taxon>
        <taxon>Micromonosporaceae</taxon>
    </lineage>
</organism>
<dbReference type="Pfam" id="PF21274">
    <property type="entry name" value="Rng_hyd_C"/>
    <property type="match status" value="1"/>
</dbReference>
<proteinExistence type="predicted"/>
<protein>
    <submittedName>
        <fullName evidence="2">Uncharacterized protein</fullName>
    </submittedName>
</protein>
<keyword evidence="3" id="KW-1185">Reference proteome</keyword>
<accession>A0A6V8KLA9</accession>
<dbReference type="InterPro" id="IPR038220">
    <property type="entry name" value="PHOX_C_sf"/>
</dbReference>
<sequence>MLVVHRLTAQPDPGVLHDPSGQALRRLGLTTTDTALLLVRPDGHVGFRTAELADPGLPAYLARWL</sequence>
<evidence type="ECO:0000256" key="1">
    <source>
        <dbReference type="ARBA" id="ARBA00023002"/>
    </source>
</evidence>
<dbReference type="Gene3D" id="3.40.30.20">
    <property type="match status" value="1"/>
</dbReference>
<dbReference type="AlphaFoldDB" id="A0A6V8KLA9"/>
<comment type="caution">
    <text evidence="2">The sequence shown here is derived from an EMBL/GenBank/DDBJ whole genome shotgun (WGS) entry which is preliminary data.</text>
</comment>
<evidence type="ECO:0000313" key="2">
    <source>
        <dbReference type="EMBL" id="GFJ81445.1"/>
    </source>
</evidence>
<evidence type="ECO:0000313" key="3">
    <source>
        <dbReference type="Proteomes" id="UP000482800"/>
    </source>
</evidence>
<gene>
    <name evidence="2" type="ORF">Phou_056250</name>
</gene>
<reference evidence="2 3" key="2">
    <citation type="submission" date="2020-03" db="EMBL/GenBank/DDBJ databases">
        <authorList>
            <person name="Ichikawa N."/>
            <person name="Kimura A."/>
            <person name="Kitahashi Y."/>
            <person name="Uohara A."/>
        </authorList>
    </citation>
    <scope>NUCLEOTIDE SEQUENCE [LARGE SCALE GENOMIC DNA]</scope>
    <source>
        <strain evidence="2 3">NBRC 108639</strain>
    </source>
</reference>
<dbReference type="GO" id="GO:0016491">
    <property type="term" value="F:oxidoreductase activity"/>
    <property type="evidence" value="ECO:0007669"/>
    <property type="project" value="UniProtKB-KW"/>
</dbReference>
<keyword evidence="1" id="KW-0560">Oxidoreductase</keyword>